<dbReference type="EMBL" id="FPHE01000160">
    <property type="protein sequence ID" value="SFV67047.1"/>
    <property type="molecule type" value="Genomic_DNA"/>
</dbReference>
<feature type="domain" description="PAS" evidence="1">
    <location>
        <begin position="26"/>
        <end position="77"/>
    </location>
</feature>
<dbReference type="InterPro" id="IPR035965">
    <property type="entry name" value="PAS-like_dom_sf"/>
</dbReference>
<organism evidence="2">
    <name type="scientific">hydrothermal vent metagenome</name>
    <dbReference type="NCBI Taxonomy" id="652676"/>
    <lineage>
        <taxon>unclassified sequences</taxon>
        <taxon>metagenomes</taxon>
        <taxon>ecological metagenomes</taxon>
    </lineage>
</organism>
<dbReference type="CDD" id="cd00130">
    <property type="entry name" value="PAS"/>
    <property type="match status" value="1"/>
</dbReference>
<dbReference type="InterPro" id="IPR013655">
    <property type="entry name" value="PAS_fold_3"/>
</dbReference>
<dbReference type="Pfam" id="PF08447">
    <property type="entry name" value="PAS_3"/>
    <property type="match status" value="1"/>
</dbReference>
<gene>
    <name evidence="2" type="ORF">MNB_SV-12-1489</name>
</gene>
<dbReference type="Gene3D" id="3.30.450.20">
    <property type="entry name" value="PAS domain"/>
    <property type="match status" value="1"/>
</dbReference>
<sequence>MRFYRPLPRNEKIEVSSKKIIVSKTDTKGRILYVNDYFCTVSGYKSSEVIGAPHSIIRHPDMPRAIFYLMWQSIQSGENITAVVKNLAKSGKYYWVTTDFEIHRDDMGRIESYIAFRRAATPKAIEAVEELYAQLLLIEKKHGMPASLVYLKNYLGERHTTYGEFMDSIVKPKSLIEKLFALMKNRFYQSSNNDYSNEHREVA</sequence>
<protein>
    <submittedName>
        <fullName evidence="2">SIGNAL-TRANSDUCTION SENSOR PROTEIN-PAS/PAC domain</fullName>
    </submittedName>
</protein>
<evidence type="ECO:0000259" key="1">
    <source>
        <dbReference type="PROSITE" id="PS50112"/>
    </source>
</evidence>
<evidence type="ECO:0000313" key="2">
    <source>
        <dbReference type="EMBL" id="SFV67047.1"/>
    </source>
</evidence>
<name>A0A1W1CMX5_9ZZZZ</name>
<dbReference type="InterPro" id="IPR000014">
    <property type="entry name" value="PAS"/>
</dbReference>
<accession>A0A1W1CMX5</accession>
<dbReference type="NCBIfam" id="TIGR00229">
    <property type="entry name" value="sensory_box"/>
    <property type="match status" value="1"/>
</dbReference>
<dbReference type="PROSITE" id="PS50112">
    <property type="entry name" value="PAS"/>
    <property type="match status" value="1"/>
</dbReference>
<dbReference type="AlphaFoldDB" id="A0A1W1CMX5"/>
<reference evidence="2" key="1">
    <citation type="submission" date="2016-10" db="EMBL/GenBank/DDBJ databases">
        <authorList>
            <person name="de Groot N.N."/>
        </authorList>
    </citation>
    <scope>NUCLEOTIDE SEQUENCE</scope>
</reference>
<proteinExistence type="predicted"/>
<dbReference type="SUPFAM" id="SSF55785">
    <property type="entry name" value="PYP-like sensor domain (PAS domain)"/>
    <property type="match status" value="1"/>
</dbReference>